<dbReference type="Proteomes" id="UP000230233">
    <property type="component" value="Chromosome IV"/>
</dbReference>
<comment type="caution">
    <text evidence="1">The sequence shown here is derived from an EMBL/GenBank/DDBJ whole genome shotgun (WGS) entry which is preliminary data.</text>
</comment>
<sequence>MNGFLILQFCVDYESKHGRVPDWSTDPRHIYRAALLPRVLHGGAKNDAMEIQQTLAGWKIGDCGMYFRRQLDGQHNKGFVGLALRAVHPELAHFEDQSHVVTAETKVIHKEVRLLDFFKYLTMSLMGFQKKSIGERGI</sequence>
<protein>
    <submittedName>
        <fullName evidence="1">Uncharacterized protein</fullName>
    </submittedName>
</protein>
<reference evidence="2" key="1">
    <citation type="submission" date="2017-10" db="EMBL/GenBank/DDBJ databases">
        <title>Rapid genome shrinkage in a self-fertile nematode reveals novel sperm competition proteins.</title>
        <authorList>
            <person name="Yin D."/>
            <person name="Schwarz E.M."/>
            <person name="Thomas C.G."/>
            <person name="Felde R.L."/>
            <person name="Korf I.F."/>
            <person name="Cutter A.D."/>
            <person name="Schartner C.M."/>
            <person name="Ralston E.J."/>
            <person name="Meyer B.J."/>
            <person name="Haag E.S."/>
        </authorList>
    </citation>
    <scope>NUCLEOTIDE SEQUENCE [LARGE SCALE GENOMIC DNA]</scope>
    <source>
        <strain evidence="2">JU1422</strain>
    </source>
</reference>
<accession>A0A2G5UA33</accession>
<name>A0A2G5UA33_9PELO</name>
<gene>
    <name evidence="1" type="primary">Cnig_chr_IV.g15411</name>
    <name evidence="1" type="ORF">B9Z55_015411</name>
</gene>
<organism evidence="1 2">
    <name type="scientific">Caenorhabditis nigoni</name>
    <dbReference type="NCBI Taxonomy" id="1611254"/>
    <lineage>
        <taxon>Eukaryota</taxon>
        <taxon>Metazoa</taxon>
        <taxon>Ecdysozoa</taxon>
        <taxon>Nematoda</taxon>
        <taxon>Chromadorea</taxon>
        <taxon>Rhabditida</taxon>
        <taxon>Rhabditina</taxon>
        <taxon>Rhabditomorpha</taxon>
        <taxon>Rhabditoidea</taxon>
        <taxon>Rhabditidae</taxon>
        <taxon>Peloderinae</taxon>
        <taxon>Caenorhabditis</taxon>
    </lineage>
</organism>
<dbReference type="EMBL" id="PDUG01000004">
    <property type="protein sequence ID" value="PIC36402.1"/>
    <property type="molecule type" value="Genomic_DNA"/>
</dbReference>
<evidence type="ECO:0000313" key="2">
    <source>
        <dbReference type="Proteomes" id="UP000230233"/>
    </source>
</evidence>
<proteinExistence type="predicted"/>
<evidence type="ECO:0000313" key="1">
    <source>
        <dbReference type="EMBL" id="PIC36402.1"/>
    </source>
</evidence>
<keyword evidence="2" id="KW-1185">Reference proteome</keyword>
<dbReference type="AlphaFoldDB" id="A0A2G5UA33"/>